<name>A0A8D8S0D4_9HEMI</name>
<dbReference type="EMBL" id="HBUF01197576">
    <property type="protein sequence ID" value="CAG6660625.1"/>
    <property type="molecule type" value="Transcribed_RNA"/>
</dbReference>
<reference evidence="1" key="1">
    <citation type="submission" date="2021-05" db="EMBL/GenBank/DDBJ databases">
        <authorList>
            <person name="Alioto T."/>
            <person name="Alioto T."/>
            <person name="Gomez Garrido J."/>
        </authorList>
    </citation>
    <scope>NUCLEOTIDE SEQUENCE</scope>
</reference>
<evidence type="ECO:0000313" key="1">
    <source>
        <dbReference type="EMBL" id="CAG6660625.1"/>
    </source>
</evidence>
<dbReference type="AlphaFoldDB" id="A0A8D8S0D4"/>
<proteinExistence type="predicted"/>
<sequence>MKPTNSIPLVEDNVLRRTLNQMKPTNFRHKLKYRLTIVVDVFSFSKVGDSWRVSKAILLGHQFVVTFDDLDSVLCRFIVYQFNVSQDSGIVRIIFDIKHHSQELFRVNVLEECFSVHIFNTFVIPLLNHPLQHLRFVQQAS</sequence>
<protein>
    <submittedName>
        <fullName evidence="1">Uncharacterized protein</fullName>
    </submittedName>
</protein>
<accession>A0A8D8S0D4</accession>
<organism evidence="1">
    <name type="scientific">Cacopsylla melanoneura</name>
    <dbReference type="NCBI Taxonomy" id="428564"/>
    <lineage>
        <taxon>Eukaryota</taxon>
        <taxon>Metazoa</taxon>
        <taxon>Ecdysozoa</taxon>
        <taxon>Arthropoda</taxon>
        <taxon>Hexapoda</taxon>
        <taxon>Insecta</taxon>
        <taxon>Pterygota</taxon>
        <taxon>Neoptera</taxon>
        <taxon>Paraneoptera</taxon>
        <taxon>Hemiptera</taxon>
        <taxon>Sternorrhyncha</taxon>
        <taxon>Psylloidea</taxon>
        <taxon>Psyllidae</taxon>
        <taxon>Psyllinae</taxon>
        <taxon>Cacopsylla</taxon>
    </lineage>
</organism>